<feature type="transmembrane region" description="Helical" evidence="6">
    <location>
        <begin position="12"/>
        <end position="35"/>
    </location>
</feature>
<evidence type="ECO:0000256" key="5">
    <source>
        <dbReference type="SAM" id="MobiDB-lite"/>
    </source>
</evidence>
<protein>
    <submittedName>
        <fullName evidence="8">TonB-like protein</fullName>
    </submittedName>
</protein>
<dbReference type="Gene3D" id="3.30.1150.10">
    <property type="match status" value="1"/>
</dbReference>
<evidence type="ECO:0000256" key="3">
    <source>
        <dbReference type="ARBA" id="ARBA00022989"/>
    </source>
</evidence>
<feature type="domain" description="TonB C-terminal" evidence="7">
    <location>
        <begin position="188"/>
        <end position="253"/>
    </location>
</feature>
<evidence type="ECO:0000256" key="6">
    <source>
        <dbReference type="SAM" id="Phobius"/>
    </source>
</evidence>
<dbReference type="SUPFAM" id="SSF74653">
    <property type="entry name" value="TolA/TonB C-terminal domain"/>
    <property type="match status" value="1"/>
</dbReference>
<feature type="compositionally biased region" description="Low complexity" evidence="5">
    <location>
        <begin position="62"/>
        <end position="79"/>
    </location>
</feature>
<evidence type="ECO:0000256" key="2">
    <source>
        <dbReference type="ARBA" id="ARBA00022692"/>
    </source>
</evidence>
<evidence type="ECO:0000313" key="8">
    <source>
        <dbReference type="EMBL" id="EAV46652.1"/>
    </source>
</evidence>
<feature type="region of interest" description="Disordered" evidence="5">
    <location>
        <begin position="59"/>
        <end position="79"/>
    </location>
</feature>
<evidence type="ECO:0000256" key="4">
    <source>
        <dbReference type="ARBA" id="ARBA00023136"/>
    </source>
</evidence>
<sequence length="273" mass="30974">MTPNMMKDPLSHIYFIVALLTSLIIHLSLVMYGGFQYTDIANFEIPSDIELTIIQQPKMNTSSKKSPQKSPQEPIQATPIKEPIKITNKIITPKVAIEKKALSPKIEHNLVLNEELNPKNKVELIDEKVRQSKAINTDQLISDLSKLDLTPRNKNGPRVKTVSARTTDYEYRLYFEAWRQKVERLGSLNYPEEARAGNLGTLRLTVSLASEGQIKQIIINKSSGFDALDKAAIKIVELGEPYAAFSDKMRKEIDIINITRTWKFTEENNFSSN</sequence>
<name>A0P542_9PROT</name>
<evidence type="ECO:0000313" key="9">
    <source>
        <dbReference type="Proteomes" id="UP000054262"/>
    </source>
</evidence>
<dbReference type="InterPro" id="IPR006260">
    <property type="entry name" value="TonB/TolA_C"/>
</dbReference>
<accession>A0P542</accession>
<reference evidence="8 9" key="1">
    <citation type="submission" date="2006-11" db="EMBL/GenBank/DDBJ databases">
        <authorList>
            <person name="Giovannoni S."/>
            <person name="Vergin K."/>
            <person name="Ferriera S."/>
            <person name="Johnson J."/>
            <person name="Kravitz S."/>
            <person name="Beeson K."/>
            <person name="Sutton G."/>
            <person name="Rogers Y.-H."/>
            <person name="Friedman R."/>
            <person name="Frazier M."/>
            <person name="Venter J.C."/>
        </authorList>
    </citation>
    <scope>NUCLEOTIDE SEQUENCE [LARGE SCALE GENOMIC DNA]</scope>
    <source>
        <strain evidence="8 9">HTCC2181</strain>
    </source>
</reference>
<gene>
    <name evidence="8" type="ORF">MB2181_01225</name>
</gene>
<keyword evidence="9" id="KW-1185">Reference proteome</keyword>
<proteinExistence type="predicted"/>
<dbReference type="AlphaFoldDB" id="A0P542"/>
<dbReference type="InterPro" id="IPR037682">
    <property type="entry name" value="TonB_C"/>
</dbReference>
<evidence type="ECO:0000256" key="1">
    <source>
        <dbReference type="ARBA" id="ARBA00004167"/>
    </source>
</evidence>
<dbReference type="Pfam" id="PF03544">
    <property type="entry name" value="TonB_C"/>
    <property type="match status" value="1"/>
</dbReference>
<comment type="subcellular location">
    <subcellularLocation>
        <location evidence="1">Membrane</location>
        <topology evidence="1">Single-pass membrane protein</topology>
    </subcellularLocation>
</comment>
<dbReference type="GO" id="GO:0016020">
    <property type="term" value="C:membrane"/>
    <property type="evidence" value="ECO:0007669"/>
    <property type="project" value="UniProtKB-SubCell"/>
</dbReference>
<dbReference type="OrthoDB" id="9803361at2"/>
<dbReference type="NCBIfam" id="TIGR01352">
    <property type="entry name" value="tonB_Cterm"/>
    <property type="match status" value="1"/>
</dbReference>
<keyword evidence="2 6" id="KW-0812">Transmembrane</keyword>
<keyword evidence="4 6" id="KW-0472">Membrane</keyword>
<dbReference type="EMBL" id="AAUX01000001">
    <property type="protein sequence ID" value="EAV46652.1"/>
    <property type="molecule type" value="Genomic_DNA"/>
</dbReference>
<dbReference type="Proteomes" id="UP000054262">
    <property type="component" value="Unassembled WGS sequence"/>
</dbReference>
<keyword evidence="3 6" id="KW-1133">Transmembrane helix</keyword>
<comment type="caution">
    <text evidence="8">The sequence shown here is derived from an EMBL/GenBank/DDBJ whole genome shotgun (WGS) entry which is preliminary data.</text>
</comment>
<organism evidence="8 9">
    <name type="scientific">Methylophilales bacterium HTCC2181</name>
    <dbReference type="NCBI Taxonomy" id="383631"/>
    <lineage>
        <taxon>Bacteria</taxon>
        <taxon>Pseudomonadati</taxon>
        <taxon>Pseudomonadota</taxon>
        <taxon>Betaproteobacteria</taxon>
        <taxon>Nitrosomonadales</taxon>
        <taxon>OM43 clade</taxon>
    </lineage>
</organism>
<dbReference type="GO" id="GO:0055085">
    <property type="term" value="P:transmembrane transport"/>
    <property type="evidence" value="ECO:0007669"/>
    <property type="project" value="InterPro"/>
</dbReference>
<evidence type="ECO:0000259" key="7">
    <source>
        <dbReference type="Pfam" id="PF03544"/>
    </source>
</evidence>